<reference evidence="2" key="2">
    <citation type="submission" date="2020-10" db="UniProtKB">
        <authorList>
            <consortium name="WormBaseParasite"/>
        </authorList>
    </citation>
    <scope>IDENTIFICATION</scope>
</reference>
<proteinExistence type="predicted"/>
<accession>A0A7E4V315</accession>
<dbReference type="SUPFAM" id="SSF48371">
    <property type="entry name" value="ARM repeat"/>
    <property type="match status" value="1"/>
</dbReference>
<dbReference type="InterPro" id="IPR016024">
    <property type="entry name" value="ARM-type_fold"/>
</dbReference>
<dbReference type="AlphaFoldDB" id="A0A7E4V315"/>
<dbReference type="Gene3D" id="1.25.40.180">
    <property type="match status" value="1"/>
</dbReference>
<dbReference type="WBParaSite" id="Pan_g15938.t1">
    <property type="protein sequence ID" value="Pan_g15938.t1"/>
    <property type="gene ID" value="Pan_g15938"/>
</dbReference>
<name>A0A7E4V315_PANRE</name>
<evidence type="ECO:0000313" key="1">
    <source>
        <dbReference type="Proteomes" id="UP000492821"/>
    </source>
</evidence>
<dbReference type="Proteomes" id="UP000492821">
    <property type="component" value="Unassembled WGS sequence"/>
</dbReference>
<keyword evidence="1" id="KW-1185">Reference proteome</keyword>
<evidence type="ECO:0000313" key="2">
    <source>
        <dbReference type="WBParaSite" id="Pan_g15938.t1"/>
    </source>
</evidence>
<reference evidence="1" key="1">
    <citation type="journal article" date="2013" name="Genetics">
        <title>The draft genome and transcriptome of Panagrellus redivivus are shaped by the harsh demands of a free-living lifestyle.</title>
        <authorList>
            <person name="Srinivasan J."/>
            <person name="Dillman A.R."/>
            <person name="Macchietto M.G."/>
            <person name="Heikkinen L."/>
            <person name="Lakso M."/>
            <person name="Fracchia K.M."/>
            <person name="Antoshechkin I."/>
            <person name="Mortazavi A."/>
            <person name="Wong G."/>
            <person name="Sternberg P.W."/>
        </authorList>
    </citation>
    <scope>NUCLEOTIDE SEQUENCE [LARGE SCALE GENOMIC DNA]</scope>
    <source>
        <strain evidence="1">MT8872</strain>
    </source>
</reference>
<protein>
    <submittedName>
        <fullName evidence="2">Uncharacterized protein</fullName>
    </submittedName>
</protein>
<organism evidence="1 2">
    <name type="scientific">Panagrellus redivivus</name>
    <name type="common">Microworm</name>
    <dbReference type="NCBI Taxonomy" id="6233"/>
    <lineage>
        <taxon>Eukaryota</taxon>
        <taxon>Metazoa</taxon>
        <taxon>Ecdysozoa</taxon>
        <taxon>Nematoda</taxon>
        <taxon>Chromadorea</taxon>
        <taxon>Rhabditida</taxon>
        <taxon>Tylenchina</taxon>
        <taxon>Panagrolaimomorpha</taxon>
        <taxon>Panagrolaimoidea</taxon>
        <taxon>Panagrolaimidae</taxon>
        <taxon>Panagrellus</taxon>
    </lineage>
</organism>
<sequence>MNKIADYDRKFQTYLKYDNVGAFVSCKTSQEMRQLVSLVRESQKTFGTGNHHEIQKYLKRSYDRCHYELKPVAVTKTERLVLDITQGIKTLTPATFEAVSNQLIDSRCWQNHLARSVANLVLESAMRDPKQTKSCVDLCFSIYRAELTSARTTFFASALLNANRENVDYVMRKELAIRSLLHRAYHASQMNFTKDEEFNLDLFNKRIIALASVSTELYRSKLISDKEMNALCSEIAGEWCDTDNLNGDIKLTGMNLLMINFGVALINGIWSFWSEKSANELPLHHYVAYLQKLKRTFAPKLLSAILKLEEKLFLNNVGNGIGERVGDPRFAEVTRF</sequence>